<dbReference type="AlphaFoldDB" id="S0ET14"/>
<organism evidence="2 3">
    <name type="scientific">Chthonomonas calidirosea (strain DSM 23976 / ICMP 18418 / T49)</name>
    <dbReference type="NCBI Taxonomy" id="1303518"/>
    <lineage>
        <taxon>Bacteria</taxon>
        <taxon>Bacillati</taxon>
        <taxon>Armatimonadota</taxon>
        <taxon>Chthonomonadia</taxon>
        <taxon>Chthonomonadales</taxon>
        <taxon>Chthonomonadaceae</taxon>
        <taxon>Chthonomonas</taxon>
    </lineage>
</organism>
<dbReference type="STRING" id="454171.CP488_00510"/>
<reference evidence="3" key="1">
    <citation type="submission" date="2013-03" db="EMBL/GenBank/DDBJ databases">
        <title>Genome sequence of Chthonomonas calidirosea, the first sequenced genome from the Armatimonadetes phylum (formally candidate division OP10).</title>
        <authorList>
            <person name="Lee K.C.Y."/>
            <person name="Morgan X.C."/>
            <person name="Dunfield P.F."/>
            <person name="Tamas I."/>
            <person name="Houghton K.M."/>
            <person name="Vyssotski M."/>
            <person name="Ryan J.L.J."/>
            <person name="Lagutin K."/>
            <person name="McDonald I.R."/>
            <person name="Stott M.B."/>
        </authorList>
    </citation>
    <scope>NUCLEOTIDE SEQUENCE [LARGE SCALE GENOMIC DNA]</scope>
    <source>
        <strain evidence="3">DSM 23976 / ICMP 18418 / T49</strain>
    </source>
</reference>
<dbReference type="OrthoDB" id="265313at2"/>
<keyword evidence="2" id="KW-0808">Transferase</keyword>
<dbReference type="KEGG" id="ccz:CCALI_00643"/>
<evidence type="ECO:0000313" key="2">
    <source>
        <dbReference type="EMBL" id="CCW34469.1"/>
    </source>
</evidence>
<dbReference type="EMBL" id="HF951689">
    <property type="protein sequence ID" value="CCW34469.1"/>
    <property type="molecule type" value="Genomic_DNA"/>
</dbReference>
<feature type="chain" id="PRO_5004486073" evidence="1">
    <location>
        <begin position="25"/>
        <end position="369"/>
    </location>
</feature>
<dbReference type="InterPro" id="IPR008930">
    <property type="entry name" value="Terpenoid_cyclase/PrenylTrfase"/>
</dbReference>
<dbReference type="SUPFAM" id="SSF48239">
    <property type="entry name" value="Terpenoid cyclases/Protein prenyltransferases"/>
    <property type="match status" value="1"/>
</dbReference>
<feature type="signal peptide" evidence="1">
    <location>
        <begin position="1"/>
        <end position="24"/>
    </location>
</feature>
<keyword evidence="1" id="KW-0732">Signal</keyword>
<dbReference type="InParanoid" id="S0ET14"/>
<dbReference type="HOGENOM" id="CLU_758325_0_0_0"/>
<dbReference type="eggNOG" id="COG1657">
    <property type="taxonomic scope" value="Bacteria"/>
</dbReference>
<dbReference type="Gene3D" id="1.50.10.20">
    <property type="match status" value="2"/>
</dbReference>
<keyword evidence="3" id="KW-1185">Reference proteome</keyword>
<gene>
    <name evidence="2" type="ORF">CCALI_00643</name>
</gene>
<proteinExistence type="predicted"/>
<dbReference type="CDD" id="cd00688">
    <property type="entry name" value="ISOPREN_C2_like"/>
    <property type="match status" value="1"/>
</dbReference>
<dbReference type="RefSeq" id="WP_016482031.1">
    <property type="nucleotide sequence ID" value="NC_021487.1"/>
</dbReference>
<name>S0ET14_CHTCT</name>
<dbReference type="GO" id="GO:0016740">
    <property type="term" value="F:transferase activity"/>
    <property type="evidence" value="ECO:0007669"/>
    <property type="project" value="UniProtKB-KW"/>
</dbReference>
<sequence length="369" mass="40605">MKRSFWSALLIAVSLSLTTITAFAGQQRTKRPVSPWDVEARLYLGTPQSERAVERGLKYLAAQQMPDGHWASGGYPEDVAINGLCLLAFLSAGYQPGRGPYGTNLDLAVDWLAKQIQMSGQFAPPGLIRSASGGPPMYGQGFALLALAEVYGMTRLRGLKPKLEAAIRLLEDTQNQNGQPWLDGGWRYMPRPGDADLSVTIVEFMALKACQNAGLAVSKETLDRAIGYIRRAANPDGGFSYQIGQNQSNVARTGAGVLALYLSHLSNTPECQNGLRYLAEHPLDARNFWLYREHFHYAIYYITQAAYQEGGTFWRTWYPAIRDELVRTQNANGSWEDTPFGSDAGGVYATAMSILVLQVPAGLLPIYQK</sequence>
<dbReference type="Proteomes" id="UP000014227">
    <property type="component" value="Chromosome I"/>
</dbReference>
<evidence type="ECO:0000313" key="3">
    <source>
        <dbReference type="Proteomes" id="UP000014227"/>
    </source>
</evidence>
<protein>
    <submittedName>
        <fullName evidence="2">Prenyltransferase-like</fullName>
    </submittedName>
</protein>
<evidence type="ECO:0000256" key="1">
    <source>
        <dbReference type="SAM" id="SignalP"/>
    </source>
</evidence>
<accession>S0ET14</accession>
<dbReference type="PATRIC" id="fig|1303518.3.peg.648"/>